<accession>A0ABX2CMH3</accession>
<evidence type="ECO:0000313" key="2">
    <source>
        <dbReference type="Proteomes" id="UP000886476"/>
    </source>
</evidence>
<dbReference type="InterPro" id="IPR021327">
    <property type="entry name" value="DUF2934"/>
</dbReference>
<evidence type="ECO:0000313" key="1">
    <source>
        <dbReference type="EMBL" id="NPU69133.1"/>
    </source>
</evidence>
<dbReference type="Proteomes" id="UP000886476">
    <property type="component" value="Unassembled WGS sequence"/>
</dbReference>
<dbReference type="Pfam" id="PF11154">
    <property type="entry name" value="DUF2934"/>
    <property type="match status" value="1"/>
</dbReference>
<dbReference type="RefSeq" id="WP_172114178.1">
    <property type="nucleotide sequence ID" value="NZ_JABFDM010000003.1"/>
</dbReference>
<protein>
    <submittedName>
        <fullName evidence="1">DUF2934 domain-containing protein</fullName>
    </submittedName>
</protein>
<organism evidence="1 2">
    <name type="scientific">Bradyrhizobium aeschynomenes</name>
    <dbReference type="NCBI Taxonomy" id="2734909"/>
    <lineage>
        <taxon>Bacteria</taxon>
        <taxon>Pseudomonadati</taxon>
        <taxon>Pseudomonadota</taxon>
        <taxon>Alphaproteobacteria</taxon>
        <taxon>Hyphomicrobiales</taxon>
        <taxon>Nitrobacteraceae</taxon>
        <taxon>Bradyrhizobium</taxon>
    </lineage>
</organism>
<sequence length="62" mass="7386">MEETDDAHLQQRIRERAHALWEQSGRPEGREDEFWYQAERDVRDIEQLHDEATAPPPTMLPT</sequence>
<keyword evidence="2" id="KW-1185">Reference proteome</keyword>
<comment type="caution">
    <text evidence="1">The sequence shown here is derived from an EMBL/GenBank/DDBJ whole genome shotgun (WGS) entry which is preliminary data.</text>
</comment>
<gene>
    <name evidence="1" type="ORF">HL667_29300</name>
</gene>
<dbReference type="EMBL" id="JABFDN010000014">
    <property type="protein sequence ID" value="NPU69133.1"/>
    <property type="molecule type" value="Genomic_DNA"/>
</dbReference>
<name>A0ABX2CMH3_9BRAD</name>
<reference evidence="1" key="1">
    <citation type="submission" date="2020-05" db="EMBL/GenBank/DDBJ databases">
        <title>Nod-independent and nitrogen-fixing Bradyrhizobium aeschynomene sp. nov. isolated from nodules of Aeschynomene indica.</title>
        <authorList>
            <person name="Zhang Z."/>
        </authorList>
    </citation>
    <scope>NUCLEOTIDE SEQUENCE</scope>
    <source>
        <strain evidence="1">83012</strain>
    </source>
</reference>
<proteinExistence type="predicted"/>